<gene>
    <name evidence="3" type="ORF">CIK66_05625</name>
</gene>
<feature type="domain" description="PKD" evidence="2">
    <location>
        <begin position="61"/>
        <end position="105"/>
    </location>
</feature>
<organism evidence="3 4">
    <name type="scientific">Brachybacterium alimentarium</name>
    <dbReference type="NCBI Taxonomy" id="47845"/>
    <lineage>
        <taxon>Bacteria</taxon>
        <taxon>Bacillati</taxon>
        <taxon>Actinomycetota</taxon>
        <taxon>Actinomycetes</taxon>
        <taxon>Micrococcales</taxon>
        <taxon>Dermabacteraceae</taxon>
        <taxon>Brachybacterium</taxon>
    </lineage>
</organism>
<dbReference type="SUPFAM" id="SSF49299">
    <property type="entry name" value="PKD domain"/>
    <property type="match status" value="1"/>
</dbReference>
<dbReference type="EMBL" id="NRGR01000008">
    <property type="protein sequence ID" value="PCC40118.1"/>
    <property type="molecule type" value="Genomic_DNA"/>
</dbReference>
<protein>
    <recommendedName>
        <fullName evidence="2">PKD domain-containing protein</fullName>
    </recommendedName>
</protein>
<evidence type="ECO:0000313" key="3">
    <source>
        <dbReference type="EMBL" id="PCC40118.1"/>
    </source>
</evidence>
<evidence type="ECO:0000256" key="1">
    <source>
        <dbReference type="SAM" id="MobiDB-lite"/>
    </source>
</evidence>
<evidence type="ECO:0000259" key="2">
    <source>
        <dbReference type="PROSITE" id="PS50093"/>
    </source>
</evidence>
<dbReference type="InterPro" id="IPR013783">
    <property type="entry name" value="Ig-like_fold"/>
</dbReference>
<evidence type="ECO:0000313" key="4">
    <source>
        <dbReference type="Proteomes" id="UP000218598"/>
    </source>
</evidence>
<comment type="caution">
    <text evidence="3">The sequence shown here is derived from an EMBL/GenBank/DDBJ whole genome shotgun (WGS) entry which is preliminary data.</text>
</comment>
<dbReference type="InterPro" id="IPR000601">
    <property type="entry name" value="PKD_dom"/>
</dbReference>
<dbReference type="AlphaFoldDB" id="A0A2A3YLF2"/>
<keyword evidence="4" id="KW-1185">Reference proteome</keyword>
<sequence>MVITVSLSDFQAMPVEPLVASAGPDDGWLPVHMVNVLHTDDEMQSLATEVLGVPVEVRAIPVSFHWDLGDGSTITTSTAGAPYPSEEITAEYAFEGWYDVTLTTTFSGQFSVAGGEWQDIDGTIEVASDPVPIYSKSLESRLVDGAVPVDEEGDPWVPERTAETEGPQDPDATHREI</sequence>
<proteinExistence type="predicted"/>
<dbReference type="Gene3D" id="2.60.40.10">
    <property type="entry name" value="Immunoglobulins"/>
    <property type="match status" value="1"/>
</dbReference>
<dbReference type="PROSITE" id="PS50093">
    <property type="entry name" value="PKD"/>
    <property type="match status" value="1"/>
</dbReference>
<feature type="region of interest" description="Disordered" evidence="1">
    <location>
        <begin position="145"/>
        <end position="177"/>
    </location>
</feature>
<name>A0A2A3YLF2_9MICO</name>
<dbReference type="OrthoDB" id="5192284at2"/>
<accession>A0A2A3YLF2</accession>
<dbReference type="Proteomes" id="UP000218598">
    <property type="component" value="Unassembled WGS sequence"/>
</dbReference>
<dbReference type="GO" id="GO:0005975">
    <property type="term" value="P:carbohydrate metabolic process"/>
    <property type="evidence" value="ECO:0007669"/>
    <property type="project" value="UniProtKB-ARBA"/>
</dbReference>
<reference evidence="3 4" key="1">
    <citation type="journal article" date="2017" name="Elife">
        <title>Extensive horizontal gene transfer in cheese-associated bacteria.</title>
        <authorList>
            <person name="Bonham K.S."/>
            <person name="Wolfe B.E."/>
            <person name="Dutton R.J."/>
        </authorList>
    </citation>
    <scope>NUCLEOTIDE SEQUENCE [LARGE SCALE GENOMIC DNA]</scope>
    <source>
        <strain evidence="3 4">341_9</strain>
    </source>
</reference>
<dbReference type="InterPro" id="IPR035986">
    <property type="entry name" value="PKD_dom_sf"/>
</dbReference>